<comment type="subcellular location">
    <subcellularLocation>
        <location evidence="3">Cytoplasm</location>
    </subcellularLocation>
    <subcellularLocation>
        <location evidence="2">Nucleus</location>
    </subcellularLocation>
</comment>
<comment type="function">
    <text evidence="1">May be involved in a process influencing telomere capping.</text>
</comment>
<evidence type="ECO:0000256" key="4">
    <source>
        <dbReference type="ARBA" id="ARBA00009461"/>
    </source>
</evidence>
<dbReference type="SMART" id="SM01312">
    <property type="entry name" value="RTC4"/>
    <property type="match status" value="1"/>
</dbReference>
<feature type="compositionally biased region" description="Polar residues" evidence="8">
    <location>
        <begin position="263"/>
        <end position="273"/>
    </location>
</feature>
<dbReference type="AlphaFoldDB" id="A0A4Q9MTQ0"/>
<keyword evidence="6" id="KW-0963">Cytoplasm</keyword>
<feature type="region of interest" description="Disordered" evidence="8">
    <location>
        <begin position="984"/>
        <end position="1130"/>
    </location>
</feature>
<feature type="region of interest" description="Disordered" evidence="8">
    <location>
        <begin position="752"/>
        <end position="955"/>
    </location>
</feature>
<dbReference type="InterPro" id="IPR028094">
    <property type="entry name" value="RTC4_C"/>
</dbReference>
<feature type="compositionally biased region" description="Basic and acidic residues" evidence="8">
    <location>
        <begin position="211"/>
        <end position="223"/>
    </location>
</feature>
<evidence type="ECO:0000256" key="3">
    <source>
        <dbReference type="ARBA" id="ARBA00004496"/>
    </source>
</evidence>
<feature type="compositionally biased region" description="Acidic residues" evidence="8">
    <location>
        <begin position="79"/>
        <end position="89"/>
    </location>
</feature>
<feature type="domain" description="Restriction of telomere capping protein 4 C-terminal" evidence="9">
    <location>
        <begin position="611"/>
        <end position="750"/>
    </location>
</feature>
<feature type="compositionally biased region" description="Low complexity" evidence="8">
    <location>
        <begin position="52"/>
        <end position="72"/>
    </location>
</feature>
<feature type="compositionally biased region" description="Basic and acidic residues" evidence="8">
    <location>
        <begin position="1027"/>
        <end position="1043"/>
    </location>
</feature>
<evidence type="ECO:0000259" key="9">
    <source>
        <dbReference type="SMART" id="SM01312"/>
    </source>
</evidence>
<feature type="compositionally biased region" description="Polar residues" evidence="8">
    <location>
        <begin position="7"/>
        <end position="36"/>
    </location>
</feature>
<dbReference type="InterPro" id="IPR039024">
    <property type="entry name" value="RTC4"/>
</dbReference>
<dbReference type="EMBL" id="ML143405">
    <property type="protein sequence ID" value="TBU30558.1"/>
    <property type="molecule type" value="Genomic_DNA"/>
</dbReference>
<dbReference type="Pfam" id="PF14474">
    <property type="entry name" value="RTC4"/>
    <property type="match status" value="1"/>
</dbReference>
<feature type="compositionally biased region" description="Basic and acidic residues" evidence="8">
    <location>
        <begin position="331"/>
        <end position="349"/>
    </location>
</feature>
<reference evidence="10" key="1">
    <citation type="submission" date="2019-01" db="EMBL/GenBank/DDBJ databases">
        <title>Draft genome sequences of three monokaryotic isolates of the white-rot basidiomycete fungus Dichomitus squalens.</title>
        <authorList>
            <consortium name="DOE Joint Genome Institute"/>
            <person name="Lopez S.C."/>
            <person name="Andreopoulos B."/>
            <person name="Pangilinan J."/>
            <person name="Lipzen A."/>
            <person name="Riley R."/>
            <person name="Ahrendt S."/>
            <person name="Ng V."/>
            <person name="Barry K."/>
            <person name="Daum C."/>
            <person name="Grigoriev I.V."/>
            <person name="Hilden K.S."/>
            <person name="Makela M.R."/>
            <person name="de Vries R.P."/>
        </authorList>
    </citation>
    <scope>NUCLEOTIDE SEQUENCE [LARGE SCALE GENOMIC DNA]</scope>
    <source>
        <strain evidence="10">OM18370.1</strain>
    </source>
</reference>
<dbReference type="OrthoDB" id="128308at2759"/>
<feature type="compositionally biased region" description="Basic and acidic residues" evidence="8">
    <location>
        <begin position="232"/>
        <end position="249"/>
    </location>
</feature>
<gene>
    <name evidence="10" type="ORF">BD311DRAFT_864057</name>
</gene>
<feature type="compositionally biased region" description="Polar residues" evidence="8">
    <location>
        <begin position="159"/>
        <end position="186"/>
    </location>
</feature>
<feature type="compositionally biased region" description="Polar residues" evidence="8">
    <location>
        <begin position="405"/>
        <end position="417"/>
    </location>
</feature>
<organism evidence="10">
    <name type="scientific">Dichomitus squalens</name>
    <dbReference type="NCBI Taxonomy" id="114155"/>
    <lineage>
        <taxon>Eukaryota</taxon>
        <taxon>Fungi</taxon>
        <taxon>Dikarya</taxon>
        <taxon>Basidiomycota</taxon>
        <taxon>Agaricomycotina</taxon>
        <taxon>Agaricomycetes</taxon>
        <taxon>Polyporales</taxon>
        <taxon>Polyporaceae</taxon>
        <taxon>Dichomitus</taxon>
    </lineage>
</organism>
<sequence>MEAMNQMLKSRGTTLETDASTTTRLSQRPKPSSQRKGATFEDFGSDFGEKASGSCTSSPSRKSTKKSASSSTGVVIDFSDPESSPDELDCLPQHGSSRHNSTSPRKPKRVEKRATTGARNLSSSPSPTVVVIDHHQANPDYKPIDLTKMRISKKKAGGPSSSQTPENSQDTQPQPKDPKTGSSTSRPAPPLPRTNARAGPSFEATKAKLQPLRERTPNKDRSRPARPSTPPREPEKGAKEQDKDADKTPRPVRVAPRPVYKGNRNNIGKSQTVPDFRPGSQDKGGEKSQPLTRSQSTQEFAGIHSQLIHVSEDDSDGAKTDVTRRRANTKAQDKGKGREGPSSKADRDINPFPLLSPLSSQNAARGGSPGKGKEKASDDPFDKLLNSPSFLARNRRTTEFPELSPLSSPASKRTSPSPRAPSRAKLKLISSKGKNTVVSSSEEDEDERQLAPFPMATQVLESLRRVSPVTKRTTQDRGIEEENAAYRKKRRGDSEKISLDVDWGSDDEMFLNPAVDPKTLCPWCDEPLPSDPTPHLRALMAAAKRVSYPDDRLTNPLGLRAPLAAFVGVCQRHRFERNWIPRARKRGWPTTIDWDALSGRISRLRGHLQAIVDDVDGEFAAEASRTWRGGSRRPRKENEFWMEVVKNVRQQGSRQTAGVRGQFLHFNKTQPGYYGELGYVIIHQTLCDMFPPADFHPDATLPLTPSDFISLVLVPEAAMRLIMEDLSLPRDQAIETLRESVEYGVAMFPVDEGEGEAGSNNSSAKGGGQLVVGAGEQMFMERARVRRKELEEEERMEAEEARKERAQRPKPRPRPRARGKAPSGAQTDVESVGHRSSPPGGSKAKRKAPSRASSRAPSTSRQLDEDVIALTSDTGDSDAGAPSKRRKKVTRTASAKRGDVEMHPDDGPSGTDEVEATPKPKSKPRPRPVSRSVSSTSSRCGGEGQRPDPDLGSVLASSATRDTAFVSFSHKGGLQITKAGIEITVGVTPRAKPRRSDTLQLAAVPLSGLSPESAEANGAGGAPQSRRPLDVMKERRAREREPAVRPTASTSTRPDEWHSSLRVGNTNSSDDEESRPLPVSSPIPAEPKEPRSSVYGEQGRTDSFGWLLNSDDSQPRPDSPPNYFYQSYDN</sequence>
<protein>
    <recommendedName>
        <fullName evidence="5">Restriction of telomere capping protein 4</fullName>
    </recommendedName>
</protein>
<accession>A0A4Q9MTQ0</accession>
<keyword evidence="7" id="KW-0539">Nucleus</keyword>
<feature type="compositionally biased region" description="Basic and acidic residues" evidence="8">
    <location>
        <begin position="132"/>
        <end position="148"/>
    </location>
</feature>
<feature type="compositionally biased region" description="Polar residues" evidence="8">
    <location>
        <begin position="289"/>
        <end position="299"/>
    </location>
</feature>
<evidence type="ECO:0000256" key="8">
    <source>
        <dbReference type="SAM" id="MobiDB-lite"/>
    </source>
</evidence>
<feature type="compositionally biased region" description="Low complexity" evidence="8">
    <location>
        <begin position="929"/>
        <end position="939"/>
    </location>
</feature>
<feature type="compositionally biased region" description="Basic and acidic residues" evidence="8">
    <location>
        <begin position="798"/>
        <end position="807"/>
    </location>
</feature>
<feature type="region of interest" description="Disordered" evidence="8">
    <location>
        <begin position="1"/>
        <end position="448"/>
    </location>
</feature>
<evidence type="ECO:0000256" key="7">
    <source>
        <dbReference type="ARBA" id="ARBA00023242"/>
    </source>
</evidence>
<feature type="compositionally biased region" description="Basic and acidic residues" evidence="8">
    <location>
        <begin position="896"/>
        <end position="906"/>
    </location>
</feature>
<dbReference type="PANTHER" id="PTHR41391">
    <property type="entry name" value="RESTRICTION OF TELOMERE CAPPING PROTEIN 4"/>
    <property type="match status" value="1"/>
</dbReference>
<dbReference type="Proteomes" id="UP000292957">
    <property type="component" value="Unassembled WGS sequence"/>
</dbReference>
<evidence type="ECO:0000256" key="2">
    <source>
        <dbReference type="ARBA" id="ARBA00004123"/>
    </source>
</evidence>
<evidence type="ECO:0000256" key="6">
    <source>
        <dbReference type="ARBA" id="ARBA00022490"/>
    </source>
</evidence>
<feature type="compositionally biased region" description="Basic and acidic residues" evidence="8">
    <location>
        <begin position="310"/>
        <end position="324"/>
    </location>
</feature>
<feature type="compositionally biased region" description="Polar residues" evidence="8">
    <location>
        <begin position="94"/>
        <end position="104"/>
    </location>
</feature>
<feature type="compositionally biased region" description="Polar residues" evidence="8">
    <location>
        <begin position="117"/>
        <end position="127"/>
    </location>
</feature>
<evidence type="ECO:0000256" key="1">
    <source>
        <dbReference type="ARBA" id="ARBA00002738"/>
    </source>
</evidence>
<evidence type="ECO:0000313" key="10">
    <source>
        <dbReference type="EMBL" id="TBU30558.1"/>
    </source>
</evidence>
<proteinExistence type="inferred from homology"/>
<evidence type="ECO:0000256" key="5">
    <source>
        <dbReference type="ARBA" id="ARBA00015162"/>
    </source>
</evidence>
<comment type="similarity">
    <text evidence="4">Belongs to the RTC4 family.</text>
</comment>
<feature type="compositionally biased region" description="Low complexity" evidence="8">
    <location>
        <begin position="850"/>
        <end position="861"/>
    </location>
</feature>
<feature type="region of interest" description="Disordered" evidence="8">
    <location>
        <begin position="467"/>
        <end position="491"/>
    </location>
</feature>
<feature type="compositionally biased region" description="Basic residues" evidence="8">
    <location>
        <begin position="808"/>
        <end position="819"/>
    </location>
</feature>
<feature type="compositionally biased region" description="Basic and acidic residues" evidence="8">
    <location>
        <begin position="371"/>
        <end position="382"/>
    </location>
</feature>
<dbReference type="GO" id="GO:0005634">
    <property type="term" value="C:nucleus"/>
    <property type="evidence" value="ECO:0007669"/>
    <property type="project" value="UniProtKB-SubCell"/>
</dbReference>
<dbReference type="GO" id="GO:0005737">
    <property type="term" value="C:cytoplasm"/>
    <property type="evidence" value="ECO:0007669"/>
    <property type="project" value="UniProtKB-SubCell"/>
</dbReference>
<name>A0A4Q9MTQ0_9APHY</name>
<dbReference type="PANTHER" id="PTHR41391:SF1">
    <property type="entry name" value="RESTRICTION OF TELOMERE CAPPING PROTEIN 4"/>
    <property type="match status" value="1"/>
</dbReference>